<dbReference type="InterPro" id="IPR019887">
    <property type="entry name" value="Tscrpt_reg_AsnC/Lrp_C"/>
</dbReference>
<accession>A0A520KF20</accession>
<dbReference type="EMBL" id="QNVI01000058">
    <property type="protein sequence ID" value="TDA38168.1"/>
    <property type="molecule type" value="Genomic_DNA"/>
</dbReference>
<protein>
    <submittedName>
        <fullName evidence="3">AsnC family transcriptional regulator</fullName>
    </submittedName>
    <submittedName>
        <fullName evidence="2">Winged helix-turn-helix transcriptional regulator</fullName>
    </submittedName>
</protein>
<evidence type="ECO:0000313" key="5">
    <source>
        <dbReference type="Proteomes" id="UP000317265"/>
    </source>
</evidence>
<dbReference type="InterPro" id="IPR019888">
    <property type="entry name" value="Tscrpt_reg_AsnC-like"/>
</dbReference>
<dbReference type="Proteomes" id="UP000316080">
    <property type="component" value="Unassembled WGS sequence"/>
</dbReference>
<name>A0A520KF20_9CREN</name>
<dbReference type="Proteomes" id="UP000317265">
    <property type="component" value="Unassembled WGS sequence"/>
</dbReference>
<dbReference type="SMART" id="SM00344">
    <property type="entry name" value="HTH_ASNC"/>
    <property type="match status" value="1"/>
</dbReference>
<dbReference type="InterPro" id="IPR012318">
    <property type="entry name" value="HTH_CRP"/>
</dbReference>
<evidence type="ECO:0000313" key="2">
    <source>
        <dbReference type="EMBL" id="RZN55824.1"/>
    </source>
</evidence>
<gene>
    <name evidence="3" type="ORF">DSO09_05140</name>
    <name evidence="2" type="ORF">EF809_04590</name>
</gene>
<dbReference type="InterPro" id="IPR036388">
    <property type="entry name" value="WH-like_DNA-bd_sf"/>
</dbReference>
<sequence length="153" mass="17265">MSLTLTEKSIRILRKLFESSEGTTVFTVKKTQSEIAKELNITRQALNVHLRKLKKEGLIRTGRGFIDITKDALQVLGLGTSDAFVFLKVEPNKREEVYKKIKELPATKIYRVTGEIDLIVLVPQTHLSQFLEKVTTIDGIRSTSSHVIVSTLK</sequence>
<dbReference type="Gene3D" id="3.30.70.920">
    <property type="match status" value="1"/>
</dbReference>
<dbReference type="Gene3D" id="1.10.10.10">
    <property type="entry name" value="Winged helix-like DNA-binding domain superfamily/Winged helix DNA-binding domain"/>
    <property type="match status" value="1"/>
</dbReference>
<dbReference type="GO" id="GO:0006355">
    <property type="term" value="P:regulation of DNA-templated transcription"/>
    <property type="evidence" value="ECO:0007669"/>
    <property type="project" value="InterPro"/>
</dbReference>
<comment type="caution">
    <text evidence="2">The sequence shown here is derived from an EMBL/GenBank/DDBJ whole genome shotgun (WGS) entry which is preliminary data.</text>
</comment>
<dbReference type="EMBL" id="RXIH01000035">
    <property type="protein sequence ID" value="RZN55824.1"/>
    <property type="molecule type" value="Genomic_DNA"/>
</dbReference>
<dbReference type="GO" id="GO:0003677">
    <property type="term" value="F:DNA binding"/>
    <property type="evidence" value="ECO:0007669"/>
    <property type="project" value="InterPro"/>
</dbReference>
<dbReference type="Pfam" id="PF13545">
    <property type="entry name" value="HTH_Crp_2"/>
    <property type="match status" value="1"/>
</dbReference>
<dbReference type="PANTHER" id="PTHR43704">
    <property type="entry name" value="BSR5907 PROTEIN"/>
    <property type="match status" value="1"/>
</dbReference>
<dbReference type="AlphaFoldDB" id="A0A520KF20"/>
<evidence type="ECO:0000313" key="4">
    <source>
        <dbReference type="Proteomes" id="UP000316080"/>
    </source>
</evidence>
<dbReference type="InterPro" id="IPR011008">
    <property type="entry name" value="Dimeric_a/b-barrel"/>
</dbReference>
<dbReference type="SUPFAM" id="SSF54909">
    <property type="entry name" value="Dimeric alpha+beta barrel"/>
    <property type="match status" value="1"/>
</dbReference>
<dbReference type="SUPFAM" id="SSF46785">
    <property type="entry name" value="Winged helix' DNA-binding domain"/>
    <property type="match status" value="1"/>
</dbReference>
<feature type="domain" description="HTH crp-type" evidence="1">
    <location>
        <begin position="22"/>
        <end position="70"/>
    </location>
</feature>
<reference evidence="2 4" key="2">
    <citation type="journal article" date="2019" name="Nat. Microbiol.">
        <title>Wide diversity of methane and short-chain alkane metabolisms in uncultured archaea.</title>
        <authorList>
            <person name="Borrel G."/>
            <person name="Adam P.S."/>
            <person name="McKay L.J."/>
            <person name="Chen L.X."/>
            <person name="Sierra-Garcia I.N."/>
            <person name="Sieber C.M."/>
            <person name="Letourneur Q."/>
            <person name="Ghozlane A."/>
            <person name="Andersen G.L."/>
            <person name="Li W.J."/>
            <person name="Hallam S.J."/>
            <person name="Muyzer G."/>
            <person name="de Oliveira V.M."/>
            <person name="Inskeep W.P."/>
            <person name="Banfield J.F."/>
            <person name="Gribaldo S."/>
        </authorList>
    </citation>
    <scope>NUCLEOTIDE SEQUENCE [LARGE SCALE GENOMIC DNA]</scope>
    <source>
        <strain evidence="2">Verst-YHS</strain>
    </source>
</reference>
<evidence type="ECO:0000313" key="3">
    <source>
        <dbReference type="EMBL" id="TDA38168.1"/>
    </source>
</evidence>
<organism evidence="2 4">
    <name type="scientific">Thermoproteota archaeon</name>
    <dbReference type="NCBI Taxonomy" id="2056631"/>
    <lineage>
        <taxon>Archaea</taxon>
        <taxon>Thermoproteota</taxon>
    </lineage>
</organism>
<dbReference type="SMART" id="SM00419">
    <property type="entry name" value="HTH_CRP"/>
    <property type="match status" value="1"/>
</dbReference>
<dbReference type="PANTHER" id="PTHR43704:SF1">
    <property type="entry name" value="BSR5907 PROTEIN"/>
    <property type="match status" value="1"/>
</dbReference>
<evidence type="ECO:0000259" key="1">
    <source>
        <dbReference type="SMART" id="SM00419"/>
    </source>
</evidence>
<reference evidence="3 5" key="1">
    <citation type="journal article" date="2019" name="Nat. Microbiol.">
        <title>Expanding anaerobic alkane metabolism in the domain of Archaea.</title>
        <authorList>
            <person name="Wang Y."/>
            <person name="Wegener G."/>
            <person name="Hou J."/>
            <person name="Wang F."/>
            <person name="Xiao X."/>
        </authorList>
    </citation>
    <scope>NUCLEOTIDE SEQUENCE [LARGE SCALE GENOMIC DNA]</scope>
    <source>
        <strain evidence="3">WYZ-LMO11</strain>
    </source>
</reference>
<dbReference type="InterPro" id="IPR036390">
    <property type="entry name" value="WH_DNA-bd_sf"/>
</dbReference>
<proteinExistence type="predicted"/>
<dbReference type="Pfam" id="PF01037">
    <property type="entry name" value="AsnC_trans_reg"/>
    <property type="match status" value="1"/>
</dbReference>